<evidence type="ECO:0000313" key="5">
    <source>
        <dbReference type="Proteomes" id="UP001164693"/>
    </source>
</evidence>
<accession>A0ABY7JXQ5</accession>
<feature type="signal peptide" evidence="2">
    <location>
        <begin position="1"/>
        <end position="19"/>
    </location>
</feature>
<evidence type="ECO:0000256" key="2">
    <source>
        <dbReference type="SAM" id="SignalP"/>
    </source>
</evidence>
<dbReference type="Pfam" id="PF00535">
    <property type="entry name" value="Glycos_transf_2"/>
    <property type="match status" value="1"/>
</dbReference>
<dbReference type="SUPFAM" id="SSF53448">
    <property type="entry name" value="Nucleotide-diphospho-sugar transferases"/>
    <property type="match status" value="1"/>
</dbReference>
<dbReference type="PANTHER" id="PTHR43646:SF3">
    <property type="entry name" value="SLR1566 PROTEIN"/>
    <property type="match status" value="1"/>
</dbReference>
<name>A0ABY7JXQ5_9ACTN</name>
<dbReference type="InterPro" id="IPR001173">
    <property type="entry name" value="Glyco_trans_2-like"/>
</dbReference>
<proteinExistence type="predicted"/>
<reference evidence="4" key="1">
    <citation type="submission" date="2022-05" db="EMBL/GenBank/DDBJ databases">
        <title>Jatrophihabitans sp. SB3-54 whole genome sequence.</title>
        <authorList>
            <person name="Suh M.K."/>
            <person name="Eom M.K."/>
            <person name="Kim J.S."/>
            <person name="Kim H.S."/>
            <person name="Do H.E."/>
            <person name="Shin Y.K."/>
            <person name="Lee J.-S."/>
        </authorList>
    </citation>
    <scope>NUCLEOTIDE SEQUENCE</scope>
    <source>
        <strain evidence="4">SB3-54</strain>
    </source>
</reference>
<feature type="chain" id="PRO_5045936901" evidence="2">
    <location>
        <begin position="20"/>
        <end position="361"/>
    </location>
</feature>
<keyword evidence="1" id="KW-0812">Transmembrane</keyword>
<dbReference type="CDD" id="cd00761">
    <property type="entry name" value="Glyco_tranf_GTA_type"/>
    <property type="match status" value="1"/>
</dbReference>
<evidence type="ECO:0000259" key="3">
    <source>
        <dbReference type="Pfam" id="PF00535"/>
    </source>
</evidence>
<evidence type="ECO:0000256" key="1">
    <source>
        <dbReference type="SAM" id="Phobius"/>
    </source>
</evidence>
<keyword evidence="2" id="KW-0732">Signal</keyword>
<feature type="transmembrane region" description="Helical" evidence="1">
    <location>
        <begin position="266"/>
        <end position="289"/>
    </location>
</feature>
<protein>
    <submittedName>
        <fullName evidence="4">Glycosyltransferase family 2 protein</fullName>
    </submittedName>
</protein>
<organism evidence="4 5">
    <name type="scientific">Jatrophihabitans cynanchi</name>
    <dbReference type="NCBI Taxonomy" id="2944128"/>
    <lineage>
        <taxon>Bacteria</taxon>
        <taxon>Bacillati</taxon>
        <taxon>Actinomycetota</taxon>
        <taxon>Actinomycetes</taxon>
        <taxon>Jatrophihabitantales</taxon>
        <taxon>Jatrophihabitantaceae</taxon>
        <taxon>Jatrophihabitans</taxon>
    </lineage>
</organism>
<gene>
    <name evidence="4" type="ORF">M6B22_19975</name>
</gene>
<keyword evidence="1" id="KW-0472">Membrane</keyword>
<sequence length="361" mass="37030">MSAAVRVAAGLAVAATVHAAVNARLLRRPAPGAVAAARVSVLIPARDEAARIGKCLAALRAQDVLEILVLDDGSSDGTARIVRAAAEGDPRVRVLEGAPLPTGWLGKPYACAQLAAAATGEVLAFVDADVVLEPGAVTTAAALLATSGLDLISPHPRQIAESGAERLVQPLLQWSFLTTLPLRLAERSPRPSLAAANGQFLLVRREAYERAGGHGAVRAAVLDDLALLRAVKTSGGRGGVVDGTALASCRMYAGWAELRDGYGKSLWAAFGSPAGAAAVVGALGVVYVLPAVAALRGSRAGLAGYLAGVAGRVVTARATGSRAWPDALAHPVSITVFGYLTARSLVQHRRGALRWKGRALR</sequence>
<dbReference type="EMBL" id="CP097463">
    <property type="protein sequence ID" value="WAX56780.1"/>
    <property type="molecule type" value="Genomic_DNA"/>
</dbReference>
<dbReference type="PANTHER" id="PTHR43646">
    <property type="entry name" value="GLYCOSYLTRANSFERASE"/>
    <property type="match status" value="1"/>
</dbReference>
<dbReference type="InterPro" id="IPR029044">
    <property type="entry name" value="Nucleotide-diphossugar_trans"/>
</dbReference>
<dbReference type="Gene3D" id="3.90.550.10">
    <property type="entry name" value="Spore Coat Polysaccharide Biosynthesis Protein SpsA, Chain A"/>
    <property type="match status" value="1"/>
</dbReference>
<feature type="domain" description="Glycosyltransferase 2-like" evidence="3">
    <location>
        <begin position="40"/>
        <end position="210"/>
    </location>
</feature>
<keyword evidence="5" id="KW-1185">Reference proteome</keyword>
<dbReference type="RefSeq" id="WP_269443315.1">
    <property type="nucleotide sequence ID" value="NZ_CP097463.1"/>
</dbReference>
<dbReference type="Proteomes" id="UP001164693">
    <property type="component" value="Chromosome"/>
</dbReference>
<keyword evidence="1" id="KW-1133">Transmembrane helix</keyword>
<evidence type="ECO:0000313" key="4">
    <source>
        <dbReference type="EMBL" id="WAX56780.1"/>
    </source>
</evidence>